<feature type="transmembrane region" description="Helical" evidence="13">
    <location>
        <begin position="196"/>
        <end position="217"/>
    </location>
</feature>
<feature type="transmembrane region" description="Helical" evidence="13">
    <location>
        <begin position="125"/>
        <end position="149"/>
    </location>
</feature>
<evidence type="ECO:0000256" key="3">
    <source>
        <dbReference type="ARBA" id="ARBA00010199"/>
    </source>
</evidence>
<dbReference type="InterPro" id="IPR002528">
    <property type="entry name" value="MATE_fam"/>
</dbReference>
<evidence type="ECO:0000256" key="4">
    <source>
        <dbReference type="ARBA" id="ARBA00020268"/>
    </source>
</evidence>
<feature type="transmembrane region" description="Helical" evidence="13">
    <location>
        <begin position="52"/>
        <end position="74"/>
    </location>
</feature>
<evidence type="ECO:0000313" key="14">
    <source>
        <dbReference type="EMBL" id="HIV02833.1"/>
    </source>
</evidence>
<evidence type="ECO:0000313" key="15">
    <source>
        <dbReference type="Proteomes" id="UP000886743"/>
    </source>
</evidence>
<name>A0A9D1NGR5_9FIRM</name>
<dbReference type="PIRSF" id="PIRSF006603">
    <property type="entry name" value="DinF"/>
    <property type="match status" value="1"/>
</dbReference>
<dbReference type="GO" id="GO:0042910">
    <property type="term" value="F:xenobiotic transmembrane transporter activity"/>
    <property type="evidence" value="ECO:0007669"/>
    <property type="project" value="InterPro"/>
</dbReference>
<dbReference type="InterPro" id="IPR048279">
    <property type="entry name" value="MdtK-like"/>
</dbReference>
<sequence>MFTDQALKKLIIPLIIEQTLAVTVGMADTIMVSSVGEAAVSGISLVDMINVLLINIFAALATGGAVVSSQFIGAQKRDRANASASQLLFVTLLVSLLFAIAALVFQRPILNLVFGRIEADVMGNALTYLFYSALSYPFLALYNACAALFRSMGNSRISMLTSLLMNGINIVGNSILIYGLGMGVAGAAIATLCSRIIAAAVMLVLIARSSNLIYVDFKTKFRPDWAMIKKILYIGIPNSFENSFFQLGKILVLSIVTMFGTMQITANAVANNLASFGCIPGQAMGLSLITIVGQCVGARDTKQAVYYTKRVLKYSHAAVLVTNLVVIVCLPWILQLYSLSAETAQYATTIILIHNTCSIVFWPESFELPNALRAANDVRYTMWIAIISMLLFRIAFSYILGLGFGLGVIGVWIAMILDWIFRDIFFIGRFARGKWKQKI</sequence>
<evidence type="ECO:0000256" key="12">
    <source>
        <dbReference type="ARBA" id="ARBA00031636"/>
    </source>
</evidence>
<feature type="transmembrane region" description="Helical" evidence="13">
    <location>
        <begin position="250"/>
        <end position="268"/>
    </location>
</feature>
<keyword evidence="6" id="KW-0050">Antiport</keyword>
<dbReference type="CDD" id="cd13137">
    <property type="entry name" value="MATE_NorM_like"/>
    <property type="match status" value="1"/>
</dbReference>
<dbReference type="NCBIfam" id="TIGR00797">
    <property type="entry name" value="matE"/>
    <property type="match status" value="1"/>
</dbReference>
<keyword evidence="10" id="KW-0406">Ion transport</keyword>
<feature type="transmembrane region" description="Helical" evidence="13">
    <location>
        <begin position="86"/>
        <end position="105"/>
    </location>
</feature>
<evidence type="ECO:0000256" key="5">
    <source>
        <dbReference type="ARBA" id="ARBA00022448"/>
    </source>
</evidence>
<comment type="similarity">
    <text evidence="3">Belongs to the multi antimicrobial extrusion (MATE) (TC 2.A.66.1) family.</text>
</comment>
<organism evidence="14 15">
    <name type="scientific">Candidatus Aphodoplasma excrementigallinarum</name>
    <dbReference type="NCBI Taxonomy" id="2840673"/>
    <lineage>
        <taxon>Bacteria</taxon>
        <taxon>Bacillati</taxon>
        <taxon>Bacillota</taxon>
        <taxon>Clostridia</taxon>
        <taxon>Eubacteriales</taxon>
        <taxon>Candidatus Aphodoplasma</taxon>
    </lineage>
</organism>
<dbReference type="GO" id="GO:0015297">
    <property type="term" value="F:antiporter activity"/>
    <property type="evidence" value="ECO:0007669"/>
    <property type="project" value="UniProtKB-KW"/>
</dbReference>
<dbReference type="EMBL" id="DVOF01000132">
    <property type="protein sequence ID" value="HIV02833.1"/>
    <property type="molecule type" value="Genomic_DNA"/>
</dbReference>
<gene>
    <name evidence="14" type="ORF">IAC74_04605</name>
</gene>
<reference evidence="14" key="2">
    <citation type="journal article" date="2021" name="PeerJ">
        <title>Extensive microbial diversity within the chicken gut microbiome revealed by metagenomics and culture.</title>
        <authorList>
            <person name="Gilroy R."/>
            <person name="Ravi A."/>
            <person name="Getino M."/>
            <person name="Pursley I."/>
            <person name="Horton D.L."/>
            <person name="Alikhan N.F."/>
            <person name="Baker D."/>
            <person name="Gharbi K."/>
            <person name="Hall N."/>
            <person name="Watson M."/>
            <person name="Adriaenssens E.M."/>
            <person name="Foster-Nyarko E."/>
            <person name="Jarju S."/>
            <person name="Secka A."/>
            <person name="Antonio M."/>
            <person name="Oren A."/>
            <person name="Chaudhuri R.R."/>
            <person name="La Ragione R."/>
            <person name="Hildebrand F."/>
            <person name="Pallen M.J."/>
        </authorList>
    </citation>
    <scope>NUCLEOTIDE SEQUENCE</scope>
    <source>
        <strain evidence="14">4920</strain>
    </source>
</reference>
<dbReference type="AlphaFoldDB" id="A0A9D1NGR5"/>
<keyword evidence="9 13" id="KW-1133">Transmembrane helix</keyword>
<evidence type="ECO:0000256" key="13">
    <source>
        <dbReference type="SAM" id="Phobius"/>
    </source>
</evidence>
<evidence type="ECO:0000256" key="8">
    <source>
        <dbReference type="ARBA" id="ARBA00022692"/>
    </source>
</evidence>
<feature type="transmembrane region" description="Helical" evidence="13">
    <location>
        <begin position="170"/>
        <end position="190"/>
    </location>
</feature>
<evidence type="ECO:0000256" key="7">
    <source>
        <dbReference type="ARBA" id="ARBA00022475"/>
    </source>
</evidence>
<evidence type="ECO:0000256" key="2">
    <source>
        <dbReference type="ARBA" id="ARBA00004651"/>
    </source>
</evidence>
<feature type="transmembrane region" description="Helical" evidence="13">
    <location>
        <begin position="382"/>
        <end position="400"/>
    </location>
</feature>
<dbReference type="InterPro" id="IPR050222">
    <property type="entry name" value="MATE_MdtK"/>
</dbReference>
<feature type="transmembrane region" description="Helical" evidence="13">
    <location>
        <begin position="317"/>
        <end position="337"/>
    </location>
</feature>
<keyword evidence="7" id="KW-1003">Cell membrane</keyword>
<feature type="transmembrane region" description="Helical" evidence="13">
    <location>
        <begin position="343"/>
        <end position="362"/>
    </location>
</feature>
<keyword evidence="11 13" id="KW-0472">Membrane</keyword>
<dbReference type="Pfam" id="PF01554">
    <property type="entry name" value="MatE"/>
    <property type="match status" value="2"/>
</dbReference>
<comment type="subcellular location">
    <subcellularLocation>
        <location evidence="2">Cell membrane</location>
        <topology evidence="2">Multi-pass membrane protein</topology>
    </subcellularLocation>
</comment>
<protein>
    <recommendedName>
        <fullName evidence="4">Probable multidrug resistance protein NorM</fullName>
    </recommendedName>
    <alternativeName>
        <fullName evidence="12">Multidrug-efflux transporter</fullName>
    </alternativeName>
</protein>
<comment type="function">
    <text evidence="1">Multidrug efflux pump.</text>
</comment>
<keyword evidence="8 13" id="KW-0812">Transmembrane</keyword>
<evidence type="ECO:0000256" key="1">
    <source>
        <dbReference type="ARBA" id="ARBA00003408"/>
    </source>
</evidence>
<proteinExistence type="inferred from homology"/>
<dbReference type="GO" id="GO:0006811">
    <property type="term" value="P:monoatomic ion transport"/>
    <property type="evidence" value="ECO:0007669"/>
    <property type="project" value="UniProtKB-KW"/>
</dbReference>
<feature type="transmembrane region" description="Helical" evidence="13">
    <location>
        <begin position="274"/>
        <end position="296"/>
    </location>
</feature>
<dbReference type="PANTHER" id="PTHR43298">
    <property type="entry name" value="MULTIDRUG RESISTANCE PROTEIN NORM-RELATED"/>
    <property type="match status" value="1"/>
</dbReference>
<evidence type="ECO:0000256" key="9">
    <source>
        <dbReference type="ARBA" id="ARBA00022989"/>
    </source>
</evidence>
<comment type="caution">
    <text evidence="14">The sequence shown here is derived from an EMBL/GenBank/DDBJ whole genome shotgun (WGS) entry which is preliminary data.</text>
</comment>
<dbReference type="Proteomes" id="UP000886743">
    <property type="component" value="Unassembled WGS sequence"/>
</dbReference>
<reference evidence="14" key="1">
    <citation type="submission" date="2020-10" db="EMBL/GenBank/DDBJ databases">
        <authorList>
            <person name="Gilroy R."/>
        </authorList>
    </citation>
    <scope>NUCLEOTIDE SEQUENCE</scope>
    <source>
        <strain evidence="14">4920</strain>
    </source>
</reference>
<dbReference type="GO" id="GO:0005886">
    <property type="term" value="C:plasma membrane"/>
    <property type="evidence" value="ECO:0007669"/>
    <property type="project" value="UniProtKB-SubCell"/>
</dbReference>
<keyword evidence="5" id="KW-0813">Transport</keyword>
<evidence type="ECO:0000256" key="11">
    <source>
        <dbReference type="ARBA" id="ARBA00023136"/>
    </source>
</evidence>
<feature type="transmembrane region" description="Helical" evidence="13">
    <location>
        <begin position="406"/>
        <end position="428"/>
    </location>
</feature>
<evidence type="ECO:0000256" key="10">
    <source>
        <dbReference type="ARBA" id="ARBA00023065"/>
    </source>
</evidence>
<feature type="transmembrane region" description="Helical" evidence="13">
    <location>
        <begin position="12"/>
        <end position="32"/>
    </location>
</feature>
<dbReference type="PANTHER" id="PTHR43298:SF2">
    <property type="entry name" value="FMN_FAD EXPORTER YEEO-RELATED"/>
    <property type="match status" value="1"/>
</dbReference>
<accession>A0A9D1NGR5</accession>
<evidence type="ECO:0000256" key="6">
    <source>
        <dbReference type="ARBA" id="ARBA00022449"/>
    </source>
</evidence>